<accession>A0A7C2K4Q0</accession>
<reference evidence="1" key="1">
    <citation type="journal article" date="2020" name="mSystems">
        <title>Genome- and Community-Level Interaction Insights into Carbon Utilization and Element Cycling Functions of Hydrothermarchaeota in Hydrothermal Sediment.</title>
        <authorList>
            <person name="Zhou Z."/>
            <person name="Liu Y."/>
            <person name="Xu W."/>
            <person name="Pan J."/>
            <person name="Luo Z.H."/>
            <person name="Li M."/>
        </authorList>
    </citation>
    <scope>NUCLEOTIDE SEQUENCE [LARGE SCALE GENOMIC DNA]</scope>
    <source>
        <strain evidence="1">SpSt-34</strain>
    </source>
</reference>
<evidence type="ECO:0000313" key="1">
    <source>
        <dbReference type="EMBL" id="HEN27789.1"/>
    </source>
</evidence>
<dbReference type="AlphaFoldDB" id="A0A7C2K4Q0"/>
<protein>
    <submittedName>
        <fullName evidence="1">Uncharacterized protein</fullName>
    </submittedName>
</protein>
<sequence length="77" mass="9379">MKYELGKRVKIIDREDWPIPYRFAEAEGVIVRWVKFEEVMRDFDEFVCVKIEKTKPEANEYIGRKLVFRKQNLVLLE</sequence>
<name>A0A7C2K4Q0_UNCW3</name>
<organism evidence="1">
    <name type="scientific">candidate division WOR-3 bacterium</name>
    <dbReference type="NCBI Taxonomy" id="2052148"/>
    <lineage>
        <taxon>Bacteria</taxon>
        <taxon>Bacteria division WOR-3</taxon>
    </lineage>
</organism>
<proteinExistence type="predicted"/>
<gene>
    <name evidence="1" type="ORF">ENQ77_03845</name>
</gene>
<comment type="caution">
    <text evidence="1">The sequence shown here is derived from an EMBL/GenBank/DDBJ whole genome shotgun (WGS) entry which is preliminary data.</text>
</comment>
<dbReference type="EMBL" id="DSOL01000114">
    <property type="protein sequence ID" value="HEN27789.1"/>
    <property type="molecule type" value="Genomic_DNA"/>
</dbReference>